<dbReference type="InterPro" id="IPR013425">
    <property type="entry name" value="Autotrns_rpt"/>
</dbReference>
<dbReference type="SUPFAM" id="SSF51126">
    <property type="entry name" value="Pectin lyase-like"/>
    <property type="match status" value="3"/>
</dbReference>
<sequence length="1668" mass="166035">MNSPSDPTSHRGRLLRAALRTCTVYVPGALLAAHWSIAPAQTISVNLAANESNGSIDTSAGSASAGAIPISGEFWNNGTGANGSLAAGTVVDDSGSVVSGFSSSWTSNNTWRSASGGATATSENGALTRGYLDDGGGWSVDIISPFLTQDLYIIHATDQGSPANMSAVSVGGNFYIGDGAGGTISVADSNNSWTASNWSGADTLTESDNYLRIEDAASPDGTLSISALQSSPGRAAIAGFQIENTYSGTLSHWDVNGAATGAGDTGAGTLNGTWGSDSYWSSDPTGESSTGGWTSGHAAVFSAGTDGINSHTITLSGSQAADAVWVKNGQITLSGGTLNLSGGLGLLRADDALVINSAISATNLTTRGNITLGSAANNISGLVTLNDTITLAANQSFNQISGLGTASINSGVDLTIGSDGSNNTFEGTFSGDGSITKSGSGELTLLKNHSGLMGGISINDGTLTFSNANGGYALEHSIVGNGELRFEGSGSSDPSLTAGGDLSGFSGDVSIGGARVSVDSSGGNRLGTGNVTVESGGQLWISGGTLTNNVSINGIGTSEGAGNLGAIRFNTNTSLNGDITLESDSRLTTWTNATGVVNGAIIGTHNLEKTGSGNLVINSTGNTGFSGSTTVSQGILRIADDSSLGTVSGAATADAIILQGGGRIQGGTSSGGVNLNIAANRGVTIASGDSGFHTWTGFVTTVESDIVGDGRLTTSDGGTLVINGDTNLNGGLFISNGTTTINGDLNLTGGTIRVQGNATLNINSSSAFADGGFDLGRGTTNINLGNGAGGTLQLDDWELGNNGNQPHVSNLIAGDVLVTNDVRIGHWGNSDSSINVSGGSLSQPDTVTNPNNEGQANLMLGIDGTGYLNISGGTVNTTSLTVDGRSTSGGTETLTLTGGILNIGQWGIRNNGSYLIQFGGGTVGTTSSSTVSGYDWSSSWSSSSNIEFTGTNGDTSFQAGAHTITLSGDFSGVGGFSVDSGTLVLDGTNSTYTGDTVVNGGTLYSNGSATGVSSVIVANGGTLRAGTPLTTGTATFQTLELQAGSSSLFRVGASADQVIVSGSNGLTTGSVGGHSLGIAPVGQVFVNDEFTVIDYDGTIQGAGFGGLTAAALPNPHYGVSLVDDVANTAVKFRIDSIDSVVWKGSTSADWNVETTSNFALKSNSTTSNFYTYDVVEFDDTATEYAVNLDGTITPAAVLFNNTTSYSLTGDGIGGASTLTKSGTGTLTLTNDNTFTGATTISGGTLHIGDGTTGSISGASAITNDGTLELDLANGSNFANLVANNGTMNIEGSGSLTLSGGITGNGVLNINSSGVITSTAGGVSLPNIINVNSGTLRLNNSSFAGNRMTGNGVVTVESGATLEIATAHGLGGYPGNSEAVVLNGGTLLMTRENYFGSLTMRGATVTGPGDVRSGNNSNFLITGSAASTVSSVVSNVFTSNWTVEDATGSSATDLLISGTIIGSAAMVKNGAGTLEVTGNNTYTGTTTINGGTLLVNNGSGSGTGTGTLNVTAAATLAGAGTIGGNALVDGTIAPGNSPGTLGFEGDLGLNSSSILDYELNPMDLTPGGGINDLMTIAGNFTLDGLLQVTASSGDFTSANLGDTWTLATYAGSLVDNGLELGAMPTLDPTYSWSVSSATPGVVSLTIIPEPRSLLLVLLGGLALARRRRA</sequence>
<protein>
    <submittedName>
        <fullName evidence="2">Autotransporter-associated beta strand repeat-containing protein</fullName>
    </submittedName>
</protein>
<reference evidence="2" key="1">
    <citation type="submission" date="2021-01" db="EMBL/GenBank/DDBJ databases">
        <title>Modified the classification status of verrucomicrobia.</title>
        <authorList>
            <person name="Feng X."/>
        </authorList>
    </citation>
    <scope>NUCLEOTIDE SEQUENCE</scope>
    <source>
        <strain evidence="2">KCTC 22201</strain>
    </source>
</reference>
<accession>A0A934RC30</accession>
<dbReference type="Pfam" id="PF12951">
    <property type="entry name" value="PATR"/>
    <property type="match status" value="5"/>
</dbReference>
<dbReference type="NCBIfam" id="TIGR02601">
    <property type="entry name" value="autotrns_rpt"/>
    <property type="match status" value="4"/>
</dbReference>
<dbReference type="Proteomes" id="UP000658278">
    <property type="component" value="Unassembled WGS sequence"/>
</dbReference>
<gene>
    <name evidence="2" type="ORF">JIN81_01705</name>
</gene>
<evidence type="ECO:0000313" key="3">
    <source>
        <dbReference type="Proteomes" id="UP000658278"/>
    </source>
</evidence>
<evidence type="ECO:0000256" key="1">
    <source>
        <dbReference type="ARBA" id="ARBA00022729"/>
    </source>
</evidence>
<comment type="caution">
    <text evidence="2">The sequence shown here is derived from an EMBL/GenBank/DDBJ whole genome shotgun (WGS) entry which is preliminary data.</text>
</comment>
<dbReference type="RefSeq" id="WP_200275670.1">
    <property type="nucleotide sequence ID" value="NZ_JAENII010000001.1"/>
</dbReference>
<name>A0A934RC30_9BACT</name>
<keyword evidence="3" id="KW-1185">Reference proteome</keyword>
<organism evidence="2 3">
    <name type="scientific">Haloferula rosea</name>
    <dbReference type="NCBI Taxonomy" id="490093"/>
    <lineage>
        <taxon>Bacteria</taxon>
        <taxon>Pseudomonadati</taxon>
        <taxon>Verrucomicrobiota</taxon>
        <taxon>Verrucomicrobiia</taxon>
        <taxon>Verrucomicrobiales</taxon>
        <taxon>Verrucomicrobiaceae</taxon>
        <taxon>Haloferula</taxon>
    </lineage>
</organism>
<proteinExistence type="predicted"/>
<dbReference type="InterPro" id="IPR011050">
    <property type="entry name" value="Pectin_lyase_fold/virulence"/>
</dbReference>
<dbReference type="EMBL" id="JAENII010000001">
    <property type="protein sequence ID" value="MBK1825720.1"/>
    <property type="molecule type" value="Genomic_DNA"/>
</dbReference>
<keyword evidence="1" id="KW-0732">Signal</keyword>
<evidence type="ECO:0000313" key="2">
    <source>
        <dbReference type="EMBL" id="MBK1825720.1"/>
    </source>
</evidence>